<dbReference type="PROSITE" id="PS51450">
    <property type="entry name" value="LRR"/>
    <property type="match status" value="2"/>
</dbReference>
<keyword evidence="1" id="KW-0433">Leucine-rich repeat</keyword>
<dbReference type="InterPro" id="IPR032675">
    <property type="entry name" value="LRR_dom_sf"/>
</dbReference>
<dbReference type="SUPFAM" id="SSF52058">
    <property type="entry name" value="L domain-like"/>
    <property type="match status" value="2"/>
</dbReference>
<proteinExistence type="predicted"/>
<dbReference type="OMA" id="CMANIES"/>
<organism evidence="4 5">
    <name type="scientific">Entamoeba invadens IP1</name>
    <dbReference type="NCBI Taxonomy" id="370355"/>
    <lineage>
        <taxon>Eukaryota</taxon>
        <taxon>Amoebozoa</taxon>
        <taxon>Evosea</taxon>
        <taxon>Archamoebae</taxon>
        <taxon>Mastigamoebida</taxon>
        <taxon>Entamoebidae</taxon>
        <taxon>Entamoeba</taxon>
    </lineage>
</organism>
<evidence type="ECO:0000256" key="2">
    <source>
        <dbReference type="ARBA" id="ARBA00022737"/>
    </source>
</evidence>
<dbReference type="VEuPathDB" id="AmoebaDB:EIN_452750"/>
<dbReference type="SMART" id="SM00332">
    <property type="entry name" value="PP2Cc"/>
    <property type="match status" value="1"/>
</dbReference>
<keyword evidence="4" id="KW-0378">Hydrolase</keyword>
<dbReference type="SUPFAM" id="SSF81606">
    <property type="entry name" value="PP2C-like"/>
    <property type="match status" value="1"/>
</dbReference>
<feature type="domain" description="PPM-type phosphatase" evidence="3">
    <location>
        <begin position="606"/>
        <end position="848"/>
    </location>
</feature>
<reference evidence="4 5" key="1">
    <citation type="submission" date="2012-10" db="EMBL/GenBank/DDBJ databases">
        <authorList>
            <person name="Zafar N."/>
            <person name="Inman J."/>
            <person name="Hall N."/>
            <person name="Lorenzi H."/>
            <person name="Caler E."/>
        </authorList>
    </citation>
    <scope>NUCLEOTIDE SEQUENCE [LARGE SCALE GENOMIC DNA]</scope>
    <source>
        <strain evidence="4 5">IP1</strain>
    </source>
</reference>
<dbReference type="SMART" id="SM00369">
    <property type="entry name" value="LRR_TYP"/>
    <property type="match status" value="8"/>
</dbReference>
<dbReference type="OrthoDB" id="28578at2759"/>
<gene>
    <name evidence="4" type="ORF">EIN_452750</name>
</gene>
<dbReference type="GO" id="GO:0005737">
    <property type="term" value="C:cytoplasm"/>
    <property type="evidence" value="ECO:0007669"/>
    <property type="project" value="TreeGrafter"/>
</dbReference>
<dbReference type="GeneID" id="14888670"/>
<dbReference type="KEGG" id="eiv:EIN_452750"/>
<name>L7FLV3_ENTIV</name>
<dbReference type="SMART" id="SM00365">
    <property type="entry name" value="LRR_SD22"/>
    <property type="match status" value="5"/>
</dbReference>
<dbReference type="Proteomes" id="UP000014680">
    <property type="component" value="Unassembled WGS sequence"/>
</dbReference>
<accession>L7FLV3</accession>
<dbReference type="Pfam" id="PF00481">
    <property type="entry name" value="PP2C"/>
    <property type="match status" value="1"/>
</dbReference>
<dbReference type="PROSITE" id="PS51746">
    <property type="entry name" value="PPM_2"/>
    <property type="match status" value="1"/>
</dbReference>
<evidence type="ECO:0000313" key="5">
    <source>
        <dbReference type="Proteomes" id="UP000014680"/>
    </source>
</evidence>
<evidence type="ECO:0000313" key="4">
    <source>
        <dbReference type="EMBL" id="ELP89675.1"/>
    </source>
</evidence>
<dbReference type="SMART" id="SM00364">
    <property type="entry name" value="LRR_BAC"/>
    <property type="match status" value="7"/>
</dbReference>
<dbReference type="InterPro" id="IPR001611">
    <property type="entry name" value="Leu-rich_rpt"/>
</dbReference>
<dbReference type="PANTHER" id="PTHR48051">
    <property type="match status" value="1"/>
</dbReference>
<dbReference type="EMBL" id="KB206589">
    <property type="protein sequence ID" value="ELP89675.1"/>
    <property type="molecule type" value="Genomic_DNA"/>
</dbReference>
<protein>
    <submittedName>
        <fullName evidence="4">Leucine-rich repeat containing protein, putative</fullName>
        <ecNumber evidence="4">3.1.3.16</ecNumber>
    </submittedName>
</protein>
<dbReference type="InterPro" id="IPR036457">
    <property type="entry name" value="PPM-type-like_dom_sf"/>
</dbReference>
<evidence type="ECO:0000259" key="3">
    <source>
        <dbReference type="PROSITE" id="PS51746"/>
    </source>
</evidence>
<keyword evidence="5" id="KW-1185">Reference proteome</keyword>
<dbReference type="Gene3D" id="3.80.10.10">
    <property type="entry name" value="Ribonuclease Inhibitor"/>
    <property type="match status" value="3"/>
</dbReference>
<keyword evidence="2" id="KW-0677">Repeat</keyword>
<dbReference type="CDD" id="cd00143">
    <property type="entry name" value="PP2Cc"/>
    <property type="match status" value="1"/>
</dbReference>
<dbReference type="Pfam" id="PF13855">
    <property type="entry name" value="LRR_8"/>
    <property type="match status" value="2"/>
</dbReference>
<dbReference type="InterPro" id="IPR050216">
    <property type="entry name" value="LRR_domain-containing"/>
</dbReference>
<dbReference type="InterPro" id="IPR003591">
    <property type="entry name" value="Leu-rich_rpt_typical-subtyp"/>
</dbReference>
<dbReference type="EC" id="3.1.3.16" evidence="4"/>
<sequence length="850" mass="95185">MSQAPNTVVMKSQGLDAVPQDAFRQYRTLKMLDLSLNNIRELDLNFGKFTALTLVRFRGNLLSKVPEVLLSLQNLKTLDLSNNSISIVPSRIGEMSNLQEIILGQNKIESLPDEMSKMTSLVNMTITANRLKDLPSSLSTLTKLTFVDLCNNKFTQFPGVLGKLYSIKTLWLCYNYLSELNGIGGMRNLNQLKLLHNNFTHIPKEVLTLTQLYSIEFGDNLIQTIPTEISNLTNLKSIAFTDCLLKDIPEEITHLTNLNSLVIVRSRLTKFPKFLRKLPNLYDIMITDSMMPKAEFTVDNCELMFERNRLEALNCTANDSVASLKLKDNFLQRVPNTADLKTIAELDLTNNVIYNVEQNRLHQDLKSLNLASNRISVFPEKGINYSHLLKLNLSNNALSQLPSSLFQYIPHLQHLQLALNNLVTLPTSLTQLNGLLELNISHNKFAEFPQDILKLKKLTNLFATCNYISDLPKNLSLLENLVVLDLGCNNLISADQVVQLSNVKSLSLAFNRNLTIPSNLSLLQKLEDVSFTGTVPCVQYPLEIVSVKKMKIFEISYVNTEKRDRNRPQTIIHTPLLFLENAYCNQLKLPLSAPQFEENSCECPVEMGTTNMCGRRDSMQDTLVAITNFLGVGFHYMSIFDGHSGTDCSRFCASQFPECFASILGKNTQTSIEDGLSNTFLEINTRITNSKFKDGSAANVVLVTPQKYFVANAGDSRCLIVRRRSLVVVNEDHTISNPDELHRIREADGFIDHNKVNGEVVLTRTLGDLTCSSVCVCQPQISCVERGVDDVCVVLCCDGVFDILSNEVVGDICRRMSNEAAWVIASSIRDIAYNNGCGDNISVIVCKLMS</sequence>
<dbReference type="GO" id="GO:0004722">
    <property type="term" value="F:protein serine/threonine phosphatase activity"/>
    <property type="evidence" value="ECO:0007669"/>
    <property type="project" value="UniProtKB-EC"/>
</dbReference>
<dbReference type="Gene3D" id="3.60.40.10">
    <property type="entry name" value="PPM-type phosphatase domain"/>
    <property type="match status" value="1"/>
</dbReference>
<dbReference type="AlphaFoldDB" id="L7FLV3"/>
<dbReference type="RefSeq" id="XP_004256446.1">
    <property type="nucleotide sequence ID" value="XM_004256398.1"/>
</dbReference>
<dbReference type="InterPro" id="IPR001932">
    <property type="entry name" value="PPM-type_phosphatase-like_dom"/>
</dbReference>
<dbReference type="PANTHER" id="PTHR48051:SF54">
    <property type="entry name" value="LEUCINE-RICH REPEAT-CONTAINING PROTEIN"/>
    <property type="match status" value="1"/>
</dbReference>
<evidence type="ECO:0000256" key="1">
    <source>
        <dbReference type="ARBA" id="ARBA00022614"/>
    </source>
</evidence>